<evidence type="ECO:0000256" key="3">
    <source>
        <dbReference type="ARBA" id="ARBA00022884"/>
    </source>
</evidence>
<dbReference type="GO" id="GO:0006412">
    <property type="term" value="P:translation"/>
    <property type="evidence" value="ECO:0007669"/>
    <property type="project" value="UniProtKB-UniRule"/>
</dbReference>
<proteinExistence type="inferred from homology"/>
<dbReference type="InterPro" id="IPR057268">
    <property type="entry name" value="Ribosomal_L18"/>
</dbReference>
<name>A0A0G0ARZ1_9BACT</name>
<dbReference type="EMBL" id="LBPO01000001">
    <property type="protein sequence ID" value="KKP59644.1"/>
    <property type="molecule type" value="Genomic_DNA"/>
</dbReference>
<comment type="similarity">
    <text evidence="1 7">Belongs to the universal ribosomal protein uL18 family.</text>
</comment>
<keyword evidence="2 7" id="KW-0699">rRNA-binding</keyword>
<reference evidence="8 9" key="1">
    <citation type="journal article" date="2015" name="Nature">
        <title>rRNA introns, odd ribosomes, and small enigmatic genomes across a large radiation of phyla.</title>
        <authorList>
            <person name="Brown C.T."/>
            <person name="Hug L.A."/>
            <person name="Thomas B.C."/>
            <person name="Sharon I."/>
            <person name="Castelle C.J."/>
            <person name="Singh A."/>
            <person name="Wilkins M.J."/>
            <person name="Williams K.H."/>
            <person name="Banfield J.F."/>
        </authorList>
    </citation>
    <scope>NUCLEOTIDE SEQUENCE [LARGE SCALE GENOMIC DNA]</scope>
</reference>
<dbReference type="NCBIfam" id="TIGR00060">
    <property type="entry name" value="L18_bact"/>
    <property type="match status" value="1"/>
</dbReference>
<dbReference type="PATRIC" id="fig|1619045.3.peg.150"/>
<dbReference type="Pfam" id="PF00861">
    <property type="entry name" value="Ribosomal_L18p"/>
    <property type="match status" value="1"/>
</dbReference>
<keyword evidence="4 7" id="KW-0689">Ribosomal protein</keyword>
<sequence>MRRLFKINKNNLRQVRHARVRTHLKGTAECPRLSVFRSLRGIVAQLVDDNSGKTICSAKSSAIKSEPVEGKTGKVAQSFLVGKQLATEAKAKNITTVVFDRGGYKFHGRVAAVAEGAQAGGLKL</sequence>
<evidence type="ECO:0000256" key="7">
    <source>
        <dbReference type="HAMAP-Rule" id="MF_01337"/>
    </source>
</evidence>
<dbReference type="PANTHER" id="PTHR12899:SF3">
    <property type="entry name" value="LARGE RIBOSOMAL SUBUNIT PROTEIN UL18M"/>
    <property type="match status" value="1"/>
</dbReference>
<gene>
    <name evidence="7" type="primary">rplR</name>
    <name evidence="8" type="ORF">UR53_C0001G0144</name>
</gene>
<comment type="caution">
    <text evidence="8">The sequence shown here is derived from an EMBL/GenBank/DDBJ whole genome shotgun (WGS) entry which is preliminary data.</text>
</comment>
<dbReference type="CDD" id="cd00432">
    <property type="entry name" value="Ribosomal_L18_L5e"/>
    <property type="match status" value="1"/>
</dbReference>
<dbReference type="GO" id="GO:0008097">
    <property type="term" value="F:5S rRNA binding"/>
    <property type="evidence" value="ECO:0007669"/>
    <property type="project" value="TreeGrafter"/>
</dbReference>
<evidence type="ECO:0000256" key="5">
    <source>
        <dbReference type="ARBA" id="ARBA00023274"/>
    </source>
</evidence>
<organism evidence="8 9">
    <name type="scientific">Candidatus Magasanikbacteria bacterium GW2011_GWC2_34_16</name>
    <dbReference type="NCBI Taxonomy" id="1619045"/>
    <lineage>
        <taxon>Bacteria</taxon>
        <taxon>Candidatus Magasanikiibacteriota</taxon>
    </lineage>
</organism>
<dbReference type="HAMAP" id="MF_01337_B">
    <property type="entry name" value="Ribosomal_uL18_B"/>
    <property type="match status" value="1"/>
</dbReference>
<protein>
    <recommendedName>
        <fullName evidence="6 7">Large ribosomal subunit protein uL18</fullName>
    </recommendedName>
</protein>
<evidence type="ECO:0000256" key="6">
    <source>
        <dbReference type="ARBA" id="ARBA00035197"/>
    </source>
</evidence>
<dbReference type="GO" id="GO:0022625">
    <property type="term" value="C:cytosolic large ribosomal subunit"/>
    <property type="evidence" value="ECO:0007669"/>
    <property type="project" value="TreeGrafter"/>
</dbReference>
<dbReference type="Gene3D" id="3.30.420.100">
    <property type="match status" value="1"/>
</dbReference>
<evidence type="ECO:0000313" key="8">
    <source>
        <dbReference type="EMBL" id="KKP59644.1"/>
    </source>
</evidence>
<evidence type="ECO:0000256" key="4">
    <source>
        <dbReference type="ARBA" id="ARBA00022980"/>
    </source>
</evidence>
<comment type="subunit">
    <text evidence="7">Part of the 50S ribosomal subunit; part of the 5S rRNA/L5/L18/L25 subcomplex. Contacts the 5S and 23S rRNAs.</text>
</comment>
<keyword evidence="3 7" id="KW-0694">RNA-binding</keyword>
<dbReference type="Proteomes" id="UP000034927">
    <property type="component" value="Unassembled WGS sequence"/>
</dbReference>
<dbReference type="AlphaFoldDB" id="A0A0G0ARZ1"/>
<dbReference type="SUPFAM" id="SSF53137">
    <property type="entry name" value="Translational machinery components"/>
    <property type="match status" value="1"/>
</dbReference>
<dbReference type="InterPro" id="IPR005484">
    <property type="entry name" value="Ribosomal_uL18_bac/plant/anim"/>
</dbReference>
<comment type="function">
    <text evidence="7">This is one of the proteins that bind and probably mediate the attachment of the 5S RNA into the large ribosomal subunit, where it forms part of the central protuberance.</text>
</comment>
<keyword evidence="5 7" id="KW-0687">Ribonucleoprotein</keyword>
<accession>A0A0G0ARZ1</accession>
<dbReference type="PANTHER" id="PTHR12899">
    <property type="entry name" value="39S RIBOSOMAL PROTEIN L18, MITOCHONDRIAL"/>
    <property type="match status" value="1"/>
</dbReference>
<evidence type="ECO:0000256" key="1">
    <source>
        <dbReference type="ARBA" id="ARBA00007116"/>
    </source>
</evidence>
<evidence type="ECO:0000313" key="9">
    <source>
        <dbReference type="Proteomes" id="UP000034927"/>
    </source>
</evidence>
<dbReference type="GO" id="GO:0003735">
    <property type="term" value="F:structural constituent of ribosome"/>
    <property type="evidence" value="ECO:0007669"/>
    <property type="project" value="InterPro"/>
</dbReference>
<evidence type="ECO:0000256" key="2">
    <source>
        <dbReference type="ARBA" id="ARBA00022730"/>
    </source>
</evidence>
<dbReference type="InterPro" id="IPR004389">
    <property type="entry name" value="Ribosomal_uL18_bac-type"/>
</dbReference>